<evidence type="ECO:0000313" key="10">
    <source>
        <dbReference type="EMBL" id="EMG38570.1"/>
    </source>
</evidence>
<evidence type="ECO:0000256" key="9">
    <source>
        <dbReference type="RuleBase" id="RU004320"/>
    </source>
</evidence>
<protein>
    <recommendedName>
        <fullName evidence="6 7">Peptidyl-tRNA hydrolase</fullName>
        <shortName evidence="7">Pth</shortName>
        <ecNumber evidence="1 7">3.1.1.29</ecNumber>
    </recommendedName>
</protein>
<evidence type="ECO:0000256" key="6">
    <source>
        <dbReference type="ARBA" id="ARBA00050038"/>
    </source>
</evidence>
<dbReference type="RefSeq" id="WP_005983135.1">
    <property type="nucleotide sequence ID" value="NZ_AOSV01000003.1"/>
</dbReference>
<accession>M5PX72</accession>
<comment type="caution">
    <text evidence="10">The sequence shown here is derived from an EMBL/GenBank/DDBJ whole genome shotgun (WGS) entry which is preliminary data.</text>
</comment>
<dbReference type="Proteomes" id="UP000011922">
    <property type="component" value="Unassembled WGS sequence"/>
</dbReference>
<keyword evidence="2 7" id="KW-0820">tRNA-binding</keyword>
<dbReference type="PANTHER" id="PTHR17224:SF1">
    <property type="entry name" value="PEPTIDYL-TRNA HYDROLASE"/>
    <property type="match status" value="1"/>
</dbReference>
<dbReference type="PANTHER" id="PTHR17224">
    <property type="entry name" value="PEPTIDYL-TRNA HYDROLASE"/>
    <property type="match status" value="1"/>
</dbReference>
<evidence type="ECO:0000256" key="8">
    <source>
        <dbReference type="RuleBase" id="RU000673"/>
    </source>
</evidence>
<comment type="function">
    <text evidence="7">Catalyzes the release of premature peptidyl moieties from peptidyl-tRNA molecules trapped in stalled 50S ribosomal subunits, and thus maintains levels of free tRNAs and 50S ribosomes.</text>
</comment>
<name>M5PX72_DESAF</name>
<dbReference type="AlphaFoldDB" id="M5PX72"/>
<dbReference type="EC" id="3.1.1.29" evidence="1 7"/>
<comment type="subunit">
    <text evidence="7">Monomer.</text>
</comment>
<comment type="catalytic activity">
    <reaction evidence="7 8">
        <text>an N-acyl-L-alpha-aminoacyl-tRNA + H2O = an N-acyl-L-amino acid + a tRNA + H(+)</text>
        <dbReference type="Rhea" id="RHEA:54448"/>
        <dbReference type="Rhea" id="RHEA-COMP:10123"/>
        <dbReference type="Rhea" id="RHEA-COMP:13883"/>
        <dbReference type="ChEBI" id="CHEBI:15377"/>
        <dbReference type="ChEBI" id="CHEBI:15378"/>
        <dbReference type="ChEBI" id="CHEBI:59874"/>
        <dbReference type="ChEBI" id="CHEBI:78442"/>
        <dbReference type="ChEBI" id="CHEBI:138191"/>
        <dbReference type="EC" id="3.1.1.29"/>
    </reaction>
</comment>
<evidence type="ECO:0000256" key="2">
    <source>
        <dbReference type="ARBA" id="ARBA00022555"/>
    </source>
</evidence>
<dbReference type="InterPro" id="IPR001328">
    <property type="entry name" value="Pept_tRNA_hydro"/>
</dbReference>
<evidence type="ECO:0000256" key="1">
    <source>
        <dbReference type="ARBA" id="ARBA00013260"/>
    </source>
</evidence>
<feature type="site" description="Stabilizes the basic form of H active site to accept a proton" evidence="7">
    <location>
        <position position="102"/>
    </location>
</feature>
<dbReference type="GO" id="GO:0005737">
    <property type="term" value="C:cytoplasm"/>
    <property type="evidence" value="ECO:0007669"/>
    <property type="project" value="UniProtKB-SubCell"/>
</dbReference>
<evidence type="ECO:0000256" key="5">
    <source>
        <dbReference type="ARBA" id="ARBA00038063"/>
    </source>
</evidence>
<evidence type="ECO:0000256" key="7">
    <source>
        <dbReference type="HAMAP-Rule" id="MF_00083"/>
    </source>
</evidence>
<organism evidence="10 11">
    <name type="scientific">Desulfocurvibacter africanus PCS</name>
    <dbReference type="NCBI Taxonomy" id="1262666"/>
    <lineage>
        <taxon>Bacteria</taxon>
        <taxon>Pseudomonadati</taxon>
        <taxon>Thermodesulfobacteriota</taxon>
        <taxon>Desulfovibrionia</taxon>
        <taxon>Desulfovibrionales</taxon>
        <taxon>Desulfovibrionaceae</taxon>
        <taxon>Desulfocurvibacter</taxon>
    </lineage>
</organism>
<feature type="active site" description="Proton acceptor" evidence="7">
    <location>
        <position position="22"/>
    </location>
</feature>
<gene>
    <name evidence="7" type="primary">pth</name>
    <name evidence="10" type="ORF">PCS_00198</name>
</gene>
<dbReference type="InterPro" id="IPR018171">
    <property type="entry name" value="Pept_tRNA_hydro_CS"/>
</dbReference>
<reference evidence="10 11" key="1">
    <citation type="journal article" date="2013" name="Genome Announc.">
        <title>Draft Genome Sequence for Desulfovibrio africanus Strain PCS.</title>
        <authorList>
            <person name="Brown S.D."/>
            <person name="Utturkar S.M."/>
            <person name="Arkin A.P."/>
            <person name="Deutschbauer A.M."/>
            <person name="Elias D.A."/>
            <person name="Hazen T.C."/>
            <person name="Chakraborty R."/>
        </authorList>
    </citation>
    <scope>NUCLEOTIDE SEQUENCE [LARGE SCALE GENOMIC DNA]</scope>
    <source>
        <strain evidence="10 11">PCS</strain>
    </source>
</reference>
<comment type="function">
    <text evidence="7">Hydrolyzes ribosome-free peptidyl-tRNAs (with 1 or more amino acids incorporated), which drop off the ribosome during protein synthesis, or as a result of ribosome stalling.</text>
</comment>
<comment type="similarity">
    <text evidence="5 7 9">Belongs to the PTH family.</text>
</comment>
<dbReference type="GO" id="GO:0006515">
    <property type="term" value="P:protein quality control for misfolded or incompletely synthesized proteins"/>
    <property type="evidence" value="ECO:0007669"/>
    <property type="project" value="UniProtKB-UniRule"/>
</dbReference>
<evidence type="ECO:0000313" key="11">
    <source>
        <dbReference type="Proteomes" id="UP000011922"/>
    </source>
</evidence>
<keyword evidence="3 7" id="KW-0378">Hydrolase</keyword>
<dbReference type="PATRIC" id="fig|1262666.3.peg.201"/>
<dbReference type="EMBL" id="AOSV01000003">
    <property type="protein sequence ID" value="EMG38570.1"/>
    <property type="molecule type" value="Genomic_DNA"/>
</dbReference>
<dbReference type="Pfam" id="PF01195">
    <property type="entry name" value="Pept_tRNA_hydro"/>
    <property type="match status" value="1"/>
</dbReference>
<dbReference type="GO" id="GO:0004045">
    <property type="term" value="F:peptidyl-tRNA hydrolase activity"/>
    <property type="evidence" value="ECO:0007669"/>
    <property type="project" value="UniProtKB-UniRule"/>
</dbReference>
<keyword evidence="4 7" id="KW-0694">RNA-binding</keyword>
<dbReference type="Gene3D" id="3.40.50.1470">
    <property type="entry name" value="Peptidyl-tRNA hydrolase"/>
    <property type="match status" value="1"/>
</dbReference>
<dbReference type="OrthoDB" id="9800507at2"/>
<dbReference type="GO" id="GO:0072344">
    <property type="term" value="P:rescue of stalled ribosome"/>
    <property type="evidence" value="ECO:0007669"/>
    <property type="project" value="UniProtKB-UniRule"/>
</dbReference>
<dbReference type="NCBIfam" id="TIGR00447">
    <property type="entry name" value="pth"/>
    <property type="match status" value="1"/>
</dbReference>
<feature type="site" description="Discriminates between blocked and unblocked aminoacyl-tRNA" evidence="7">
    <location>
        <position position="12"/>
    </location>
</feature>
<feature type="binding site" evidence="7">
    <location>
        <position position="123"/>
    </location>
    <ligand>
        <name>tRNA</name>
        <dbReference type="ChEBI" id="CHEBI:17843"/>
    </ligand>
</feature>
<dbReference type="GO" id="GO:0000049">
    <property type="term" value="F:tRNA binding"/>
    <property type="evidence" value="ECO:0007669"/>
    <property type="project" value="UniProtKB-UniRule"/>
</dbReference>
<feature type="binding site" evidence="7">
    <location>
        <position position="17"/>
    </location>
    <ligand>
        <name>tRNA</name>
        <dbReference type="ChEBI" id="CHEBI:17843"/>
    </ligand>
</feature>
<dbReference type="InterPro" id="IPR036416">
    <property type="entry name" value="Pept_tRNA_hydro_sf"/>
</dbReference>
<feature type="binding site" evidence="7">
    <location>
        <position position="75"/>
    </location>
    <ligand>
        <name>tRNA</name>
        <dbReference type="ChEBI" id="CHEBI:17843"/>
    </ligand>
</feature>
<feature type="binding site" evidence="7">
    <location>
        <position position="77"/>
    </location>
    <ligand>
        <name>tRNA</name>
        <dbReference type="ChEBI" id="CHEBI:17843"/>
    </ligand>
</feature>
<dbReference type="PROSITE" id="PS01195">
    <property type="entry name" value="PEPT_TRNA_HYDROL_1"/>
    <property type="match status" value="1"/>
</dbReference>
<dbReference type="CDD" id="cd00462">
    <property type="entry name" value="PTH"/>
    <property type="match status" value="1"/>
</dbReference>
<dbReference type="SUPFAM" id="SSF53178">
    <property type="entry name" value="Peptidyl-tRNA hydrolase-like"/>
    <property type="match status" value="1"/>
</dbReference>
<evidence type="ECO:0000256" key="3">
    <source>
        <dbReference type="ARBA" id="ARBA00022801"/>
    </source>
</evidence>
<keyword evidence="7" id="KW-0963">Cytoplasm</keyword>
<proteinExistence type="inferred from homology"/>
<comment type="subcellular location">
    <subcellularLocation>
        <location evidence="7">Cytoplasm</location>
    </subcellularLocation>
</comment>
<dbReference type="HAMAP" id="MF_00083">
    <property type="entry name" value="Pept_tRNA_hydro_bact"/>
    <property type="match status" value="1"/>
</dbReference>
<sequence>MDLKGLIVGLGNPGPEYEQTRHNIGFMLVDAVLEEIAAKPYRRMEQLPATDLYRLWRISLPRVKGDFLLAKPLTYMNLSGIAVARICRENGIQPRNALIAHDEIDLPLGRMKFKVGGGAAGHNGVTSIVNELGTSDFPRLRLGIGKPTGALVREHVLTDFTSAELTLVNLVLAAARDALPVYFGKGLTAAMQAVNSFNAVQQSPSQG</sequence>
<evidence type="ECO:0000256" key="4">
    <source>
        <dbReference type="ARBA" id="ARBA00022884"/>
    </source>
</evidence>